<dbReference type="Pfam" id="PF01551">
    <property type="entry name" value="Peptidase_M23"/>
    <property type="match status" value="1"/>
</dbReference>
<sequence length="369" mass="41414">MPLNLAAEPSSAKKLEAVRSEISELDKTLSLNKKTKAELQQQLKKQSLKVSEISRELNQIKQSIAVKDDELLNLQQQLGVTQKQQAKQLEALNQQIRSAFMNAQPSYLKILLSEQSPERVSRSNTYYRYFHTARQQQLETLHTTLQNLTEQEKAIYAVKRNLDELQQQQLAQQEAFKQQTVERERTLAALNKKISGQDAQLAALKEEEKNLQSLLDSLAKKAAKRPPPSKPVKPSERFSSLSGKLQWPLSGKILASYGSQRNLDKLSWKGILIASEKGTSVKASAEGRVVFADWMKGFGLLIIIDHGEQFMTLYGNNDSLLKNTGDTVSAGEVIAQSGDQGVRQTAGLYFEVRHKGSPTNPMQWLRKQG</sequence>
<dbReference type="CDD" id="cd12797">
    <property type="entry name" value="M23_peptidase"/>
    <property type="match status" value="1"/>
</dbReference>
<name>I1XFL5_METNJ</name>
<organism evidence="3 4">
    <name type="scientific">Methylophaga nitratireducenticrescens</name>
    <dbReference type="NCBI Taxonomy" id="754476"/>
    <lineage>
        <taxon>Bacteria</taxon>
        <taxon>Pseudomonadati</taxon>
        <taxon>Pseudomonadota</taxon>
        <taxon>Gammaproteobacteria</taxon>
        <taxon>Thiotrichales</taxon>
        <taxon>Piscirickettsiaceae</taxon>
        <taxon>Methylophaga</taxon>
    </lineage>
</organism>
<dbReference type="FunFam" id="2.70.70.10:FF:000003">
    <property type="entry name" value="Murein hydrolase activator EnvC"/>
    <property type="match status" value="1"/>
</dbReference>
<accession>I1XFL5</accession>
<dbReference type="SUPFAM" id="SSF51261">
    <property type="entry name" value="Duplicated hybrid motif"/>
    <property type="match status" value="1"/>
</dbReference>
<proteinExistence type="predicted"/>
<evidence type="ECO:0000256" key="1">
    <source>
        <dbReference type="SAM" id="Coils"/>
    </source>
</evidence>
<evidence type="ECO:0000259" key="2">
    <source>
        <dbReference type="Pfam" id="PF01551"/>
    </source>
</evidence>
<evidence type="ECO:0000313" key="3">
    <source>
        <dbReference type="EMBL" id="AFI83184.1"/>
    </source>
</evidence>
<protein>
    <submittedName>
        <fullName evidence="3">Murein hydrolase</fullName>
    </submittedName>
</protein>
<evidence type="ECO:0000313" key="4">
    <source>
        <dbReference type="Proteomes" id="UP000009144"/>
    </source>
</evidence>
<gene>
    <name evidence="3" type="ordered locus">Q7A_326</name>
</gene>
<dbReference type="EMBL" id="CP003390">
    <property type="protein sequence ID" value="AFI83184.1"/>
    <property type="molecule type" value="Genomic_DNA"/>
</dbReference>
<dbReference type="PANTHER" id="PTHR21666">
    <property type="entry name" value="PEPTIDASE-RELATED"/>
    <property type="match status" value="1"/>
</dbReference>
<dbReference type="AlphaFoldDB" id="I1XFL5"/>
<dbReference type="PATRIC" id="fig|754476.3.peg.323"/>
<feature type="domain" description="M23ase beta-sheet core" evidence="2">
    <location>
        <begin position="268"/>
        <end position="361"/>
    </location>
</feature>
<dbReference type="STRING" id="754476.Q7A_326"/>
<dbReference type="Gene3D" id="6.10.250.3150">
    <property type="match status" value="1"/>
</dbReference>
<dbReference type="HOGENOM" id="CLU_029425_4_0_6"/>
<dbReference type="PANTHER" id="PTHR21666:SF270">
    <property type="entry name" value="MUREIN HYDROLASE ACTIVATOR ENVC"/>
    <property type="match status" value="1"/>
</dbReference>
<feature type="coiled-coil region" evidence="1">
    <location>
        <begin position="148"/>
        <end position="224"/>
    </location>
</feature>
<dbReference type="eggNOG" id="COG4942">
    <property type="taxonomic scope" value="Bacteria"/>
</dbReference>
<reference evidence="3 4" key="2">
    <citation type="journal article" date="2013" name="Int. J. Syst. Evol. Microbiol.">
        <title>Methylophaga nitratireducenticrescens sp. nov. and Methylophaga frappieri sp. nov., isolated from the biofilm of the methanol-fed denitrification system treating the seawater at the Montreal Biodome.</title>
        <authorList>
            <person name="Villeneuve C."/>
            <person name="Martineau C."/>
            <person name="Mauffrey F."/>
            <person name="Villemur R."/>
        </authorList>
    </citation>
    <scope>NUCLEOTIDE SEQUENCE [LARGE SCALE GENOMIC DNA]</scope>
    <source>
        <strain evidence="3 4">JAM1</strain>
    </source>
</reference>
<dbReference type="Gene3D" id="2.70.70.10">
    <property type="entry name" value="Glucose Permease (Domain IIA)"/>
    <property type="match status" value="1"/>
</dbReference>
<keyword evidence="3" id="KW-0378">Hydrolase</keyword>
<keyword evidence="4" id="KW-1185">Reference proteome</keyword>
<dbReference type="GO" id="GO:0004222">
    <property type="term" value="F:metalloendopeptidase activity"/>
    <property type="evidence" value="ECO:0007669"/>
    <property type="project" value="TreeGrafter"/>
</dbReference>
<keyword evidence="1" id="KW-0175">Coiled coil</keyword>
<dbReference type="InterPro" id="IPR050570">
    <property type="entry name" value="Cell_wall_metabolism_enzyme"/>
</dbReference>
<dbReference type="KEGG" id="mej:Q7A_326"/>
<reference evidence="3 4" key="1">
    <citation type="journal article" date="2012" name="J. Bacteriol.">
        <title>Complete genome sequences of Methylophaga sp. strain JAM1 and Methylophaga sp. strain JAM7.</title>
        <authorList>
            <person name="Villeneuve C."/>
            <person name="Martineau C."/>
            <person name="Mauffrey F."/>
            <person name="Villemur R."/>
        </authorList>
    </citation>
    <scope>NUCLEOTIDE SEQUENCE [LARGE SCALE GENOMIC DNA]</scope>
    <source>
        <strain evidence="3 4">JAM1</strain>
    </source>
</reference>
<feature type="coiled-coil region" evidence="1">
    <location>
        <begin position="36"/>
        <end position="77"/>
    </location>
</feature>
<dbReference type="Proteomes" id="UP000009144">
    <property type="component" value="Chromosome"/>
</dbReference>
<dbReference type="InterPro" id="IPR016047">
    <property type="entry name" value="M23ase_b-sheet_dom"/>
</dbReference>
<dbReference type="InterPro" id="IPR011055">
    <property type="entry name" value="Dup_hybrid_motif"/>
</dbReference>